<name>A0A2T2NEG9_CORCC</name>
<feature type="compositionally biased region" description="Polar residues" evidence="6">
    <location>
        <begin position="339"/>
        <end position="350"/>
    </location>
</feature>
<accession>A0A2T2NEG9</accession>
<sequence length="398" mass="44730">MGPAPVQIEEILKLPAMEAPPGATQDPNLPGRSHEQIWYYPTITLCMTIPGIFMILRYNAKLTGKGMRLGIADFFLILGFFLSIATAGTGAMNIRYGVAVHQWNLTLGTYFKLLYWVNIHQLVYAPTMLSIKIAIVLQYMSIFSPERCRNKIMHYGGWATIVANAMFYIIRWFLTLLSCRPRKKIWDKSEPGSCIRTNQFLTATGFVNAISDIIILILPLMVLWKLQLPRKKKFEISLLFATGLLACVASCLRIYYSLMFIIGDSTSLDMSYNIGWEGLWAYAEVALGIIVACSLSISQILKNSKIFSVIFSKVKILCSRDMSRPLSHVVEPPEMAVDGQSTVSRSTGQKRPTFESPWSDSEADLNREILVVVDIEHSSGENQEGVAQELPHKTIIWS</sequence>
<feature type="transmembrane region" description="Helical" evidence="7">
    <location>
        <begin position="152"/>
        <end position="174"/>
    </location>
</feature>
<evidence type="ECO:0000256" key="2">
    <source>
        <dbReference type="ARBA" id="ARBA00022692"/>
    </source>
</evidence>
<gene>
    <name evidence="9" type="ORF">BS50DRAFT_90101</name>
</gene>
<dbReference type="InterPro" id="IPR049326">
    <property type="entry name" value="Rhodopsin_dom_fungi"/>
</dbReference>
<evidence type="ECO:0000259" key="8">
    <source>
        <dbReference type="Pfam" id="PF20684"/>
    </source>
</evidence>
<keyword evidence="4 7" id="KW-0472">Membrane</keyword>
<evidence type="ECO:0000313" key="9">
    <source>
        <dbReference type="EMBL" id="PSN63827.1"/>
    </source>
</evidence>
<dbReference type="OrthoDB" id="3796323at2759"/>
<feature type="transmembrane region" description="Helical" evidence="7">
    <location>
        <begin position="70"/>
        <end position="94"/>
    </location>
</feature>
<keyword evidence="10" id="KW-1185">Reference proteome</keyword>
<dbReference type="PANTHER" id="PTHR33048">
    <property type="entry name" value="PTH11-LIKE INTEGRAL MEMBRANE PROTEIN (AFU_ORTHOLOGUE AFUA_5G11245)"/>
    <property type="match status" value="1"/>
</dbReference>
<feature type="transmembrane region" description="Helical" evidence="7">
    <location>
        <begin position="279"/>
        <end position="301"/>
    </location>
</feature>
<proteinExistence type="inferred from homology"/>
<reference evidence="9 10" key="1">
    <citation type="journal article" date="2018" name="Front. Microbiol.">
        <title>Genome-Wide Analysis of Corynespora cassiicola Leaf Fall Disease Putative Effectors.</title>
        <authorList>
            <person name="Lopez D."/>
            <person name="Ribeiro S."/>
            <person name="Label P."/>
            <person name="Fumanal B."/>
            <person name="Venisse J.S."/>
            <person name="Kohler A."/>
            <person name="de Oliveira R.R."/>
            <person name="Labutti K."/>
            <person name="Lipzen A."/>
            <person name="Lail K."/>
            <person name="Bauer D."/>
            <person name="Ohm R.A."/>
            <person name="Barry K.W."/>
            <person name="Spatafora J."/>
            <person name="Grigoriev I.V."/>
            <person name="Martin F.M."/>
            <person name="Pujade-Renaud V."/>
        </authorList>
    </citation>
    <scope>NUCLEOTIDE SEQUENCE [LARGE SCALE GENOMIC DNA]</scope>
    <source>
        <strain evidence="9 10">Philippines</strain>
    </source>
</reference>
<feature type="transmembrane region" description="Helical" evidence="7">
    <location>
        <begin position="114"/>
        <end position="140"/>
    </location>
</feature>
<dbReference type="EMBL" id="KZ678139">
    <property type="protein sequence ID" value="PSN63827.1"/>
    <property type="molecule type" value="Genomic_DNA"/>
</dbReference>
<evidence type="ECO:0000256" key="4">
    <source>
        <dbReference type="ARBA" id="ARBA00023136"/>
    </source>
</evidence>
<dbReference type="Proteomes" id="UP000240883">
    <property type="component" value="Unassembled WGS sequence"/>
</dbReference>
<comment type="subcellular location">
    <subcellularLocation>
        <location evidence="1">Membrane</location>
        <topology evidence="1">Multi-pass membrane protein</topology>
    </subcellularLocation>
</comment>
<feature type="transmembrane region" description="Helical" evidence="7">
    <location>
        <begin position="37"/>
        <end position="58"/>
    </location>
</feature>
<comment type="similarity">
    <text evidence="5">Belongs to the SAT4 family.</text>
</comment>
<evidence type="ECO:0000256" key="7">
    <source>
        <dbReference type="SAM" id="Phobius"/>
    </source>
</evidence>
<organism evidence="9 10">
    <name type="scientific">Corynespora cassiicola Philippines</name>
    <dbReference type="NCBI Taxonomy" id="1448308"/>
    <lineage>
        <taxon>Eukaryota</taxon>
        <taxon>Fungi</taxon>
        <taxon>Dikarya</taxon>
        <taxon>Ascomycota</taxon>
        <taxon>Pezizomycotina</taxon>
        <taxon>Dothideomycetes</taxon>
        <taxon>Pleosporomycetidae</taxon>
        <taxon>Pleosporales</taxon>
        <taxon>Corynesporascaceae</taxon>
        <taxon>Corynespora</taxon>
    </lineage>
</organism>
<dbReference type="STRING" id="1448308.A0A2T2NEG9"/>
<dbReference type="PANTHER" id="PTHR33048:SF146">
    <property type="entry name" value="INTEGRAL MEMBRANE PROTEIN"/>
    <property type="match status" value="1"/>
</dbReference>
<keyword evidence="3 7" id="KW-1133">Transmembrane helix</keyword>
<evidence type="ECO:0000256" key="1">
    <source>
        <dbReference type="ARBA" id="ARBA00004141"/>
    </source>
</evidence>
<feature type="transmembrane region" description="Helical" evidence="7">
    <location>
        <begin position="206"/>
        <end position="224"/>
    </location>
</feature>
<evidence type="ECO:0000256" key="6">
    <source>
        <dbReference type="SAM" id="MobiDB-lite"/>
    </source>
</evidence>
<keyword evidence="2 7" id="KW-0812">Transmembrane</keyword>
<evidence type="ECO:0000256" key="5">
    <source>
        <dbReference type="ARBA" id="ARBA00038359"/>
    </source>
</evidence>
<feature type="region of interest" description="Disordered" evidence="6">
    <location>
        <begin position="338"/>
        <end position="360"/>
    </location>
</feature>
<dbReference type="InterPro" id="IPR052337">
    <property type="entry name" value="SAT4-like"/>
</dbReference>
<dbReference type="AlphaFoldDB" id="A0A2T2NEG9"/>
<dbReference type="Pfam" id="PF20684">
    <property type="entry name" value="Fung_rhodopsin"/>
    <property type="match status" value="1"/>
</dbReference>
<protein>
    <recommendedName>
        <fullName evidence="8">Rhodopsin domain-containing protein</fullName>
    </recommendedName>
</protein>
<feature type="domain" description="Rhodopsin" evidence="8">
    <location>
        <begin position="57"/>
        <end position="302"/>
    </location>
</feature>
<feature type="transmembrane region" description="Helical" evidence="7">
    <location>
        <begin position="236"/>
        <end position="259"/>
    </location>
</feature>
<dbReference type="GO" id="GO:0016020">
    <property type="term" value="C:membrane"/>
    <property type="evidence" value="ECO:0007669"/>
    <property type="project" value="UniProtKB-SubCell"/>
</dbReference>
<evidence type="ECO:0000256" key="3">
    <source>
        <dbReference type="ARBA" id="ARBA00022989"/>
    </source>
</evidence>
<evidence type="ECO:0000313" key="10">
    <source>
        <dbReference type="Proteomes" id="UP000240883"/>
    </source>
</evidence>